<gene>
    <name evidence="2" type="ORF">GCM10017567_70380</name>
</gene>
<organism evidence="2 3">
    <name type="scientific">Amycolatopsis bullii</name>
    <dbReference type="NCBI Taxonomy" id="941987"/>
    <lineage>
        <taxon>Bacteria</taxon>
        <taxon>Bacillati</taxon>
        <taxon>Actinomycetota</taxon>
        <taxon>Actinomycetes</taxon>
        <taxon>Pseudonocardiales</taxon>
        <taxon>Pseudonocardiaceae</taxon>
        <taxon>Amycolatopsis</taxon>
    </lineage>
</organism>
<dbReference type="EMBL" id="BNAW01000046">
    <property type="protein sequence ID" value="GHG39119.1"/>
    <property type="molecule type" value="Genomic_DNA"/>
</dbReference>
<evidence type="ECO:0000313" key="2">
    <source>
        <dbReference type="EMBL" id="GHG39119.1"/>
    </source>
</evidence>
<feature type="region of interest" description="Disordered" evidence="1">
    <location>
        <begin position="32"/>
        <end position="74"/>
    </location>
</feature>
<evidence type="ECO:0000313" key="3">
    <source>
        <dbReference type="Proteomes" id="UP000649955"/>
    </source>
</evidence>
<reference evidence="3" key="1">
    <citation type="journal article" date="2019" name="Int. J. Syst. Evol. Microbiol.">
        <title>The Global Catalogue of Microorganisms (GCM) 10K type strain sequencing project: providing services to taxonomists for standard genome sequencing and annotation.</title>
        <authorList>
            <consortium name="The Broad Institute Genomics Platform"/>
            <consortium name="The Broad Institute Genome Sequencing Center for Infectious Disease"/>
            <person name="Wu L."/>
            <person name="Ma J."/>
        </authorList>
    </citation>
    <scope>NUCLEOTIDE SEQUENCE [LARGE SCALE GENOMIC DNA]</scope>
    <source>
        <strain evidence="3">CGMCC 4.7680</strain>
    </source>
</reference>
<dbReference type="Proteomes" id="UP000649955">
    <property type="component" value="Unassembled WGS sequence"/>
</dbReference>
<keyword evidence="3" id="KW-1185">Reference proteome</keyword>
<accession>A0ABQ3KS71</accession>
<proteinExistence type="predicted"/>
<protein>
    <submittedName>
        <fullName evidence="2">Uncharacterized protein</fullName>
    </submittedName>
</protein>
<sequence length="91" mass="9646">MAPGQGTLSRLDAVLPAIVTIAASGWWAPSCRSAKGAPAPLNQPHLRAEPGRQIPASAPQQPTDWPEPAGDGQGVTAHWRYFDHVFVGPTR</sequence>
<comment type="caution">
    <text evidence="2">The sequence shown here is derived from an EMBL/GenBank/DDBJ whole genome shotgun (WGS) entry which is preliminary data.</text>
</comment>
<name>A0ABQ3KS71_9PSEU</name>
<evidence type="ECO:0000256" key="1">
    <source>
        <dbReference type="SAM" id="MobiDB-lite"/>
    </source>
</evidence>